<dbReference type="Pfam" id="PF00583">
    <property type="entry name" value="Acetyltransf_1"/>
    <property type="match status" value="1"/>
</dbReference>
<feature type="domain" description="N-acetyltransferase" evidence="1">
    <location>
        <begin position="7"/>
        <end position="148"/>
    </location>
</feature>
<gene>
    <name evidence="2" type="ordered locus">ASAC_0067</name>
</gene>
<dbReference type="GO" id="GO:0016747">
    <property type="term" value="F:acyltransferase activity, transferring groups other than amino-acyl groups"/>
    <property type="evidence" value="ECO:0007669"/>
    <property type="project" value="InterPro"/>
</dbReference>
<keyword evidence="3" id="KW-1185">Reference proteome</keyword>
<dbReference type="InterPro" id="IPR000182">
    <property type="entry name" value="GNAT_dom"/>
</dbReference>
<dbReference type="CDD" id="cd04301">
    <property type="entry name" value="NAT_SF"/>
    <property type="match status" value="1"/>
</dbReference>
<dbReference type="STRING" id="666510.ASAC_0067"/>
<dbReference type="KEGG" id="asc:ASAC_0067"/>
<dbReference type="PROSITE" id="PS51186">
    <property type="entry name" value="GNAT"/>
    <property type="match status" value="1"/>
</dbReference>
<dbReference type="AlphaFoldDB" id="D9PZI7"/>
<dbReference type="eggNOG" id="arCOG00845">
    <property type="taxonomic scope" value="Archaea"/>
</dbReference>
<reference evidence="2 3" key="1">
    <citation type="journal article" date="2010" name="Appl. Environ. Microbiol.">
        <title>The genome sequence of the crenarchaeon Acidilobus saccharovorans supports a new order, Acidilobales, and suggests an important ecological role in terrestrial acidic hot springs.</title>
        <authorList>
            <person name="Mardanov A.V."/>
            <person name="Svetlitchnyi V.A."/>
            <person name="Beletsky A.V."/>
            <person name="Prokofeva M.I."/>
            <person name="Bonch-Osmolovskaya E.A."/>
            <person name="Ravin N.V."/>
            <person name="Skryabin K.G."/>
        </authorList>
    </citation>
    <scope>NUCLEOTIDE SEQUENCE [LARGE SCALE GENOMIC DNA]</scope>
    <source>
        <strain evidence="3">DSM 16705 / JCM 18335 / VKM B-2471 / 345-15</strain>
    </source>
</reference>
<dbReference type="InterPro" id="IPR016181">
    <property type="entry name" value="Acyl_CoA_acyltransferase"/>
</dbReference>
<proteinExistence type="predicted"/>
<dbReference type="Proteomes" id="UP000000346">
    <property type="component" value="Chromosome"/>
</dbReference>
<dbReference type="RefSeq" id="WP_013265987.1">
    <property type="nucleotide sequence ID" value="NC_014374.1"/>
</dbReference>
<evidence type="ECO:0000313" key="3">
    <source>
        <dbReference type="Proteomes" id="UP000000346"/>
    </source>
</evidence>
<dbReference type="HOGENOM" id="CLU_1232701_0_0_2"/>
<accession>D9PZI7</accession>
<evidence type="ECO:0000313" key="2">
    <source>
        <dbReference type="EMBL" id="ADL18475.1"/>
    </source>
</evidence>
<sequence>MLSRVKVSFARVTADDREAVLSILRGAPELSHVDINATFDRWLREGYFIKAVDSDNRIVGVLHARQLEDAVWMEGIGVSSDIRRKGVGRQLAAYVMELTGGKVFRVMASERNVPSNALALSLGFKEVDRVYFSDGARVTAPELARRLGLDEAKDVSLEGPGYVDSWTWRPIEYYRGRVFSNGQVKVLDTDPPFFVAGDADGYMRFSRQRAAYSEAFIVYELRRA</sequence>
<dbReference type="Gene3D" id="3.40.630.30">
    <property type="match status" value="1"/>
</dbReference>
<dbReference type="SUPFAM" id="SSF55729">
    <property type="entry name" value="Acyl-CoA N-acyltransferases (Nat)"/>
    <property type="match status" value="1"/>
</dbReference>
<organism evidence="2 3">
    <name type="scientific">Acidilobus saccharovorans (strain DSM 16705 / JCM 18335 / VKM B-2471 / 345-15)</name>
    <dbReference type="NCBI Taxonomy" id="666510"/>
    <lineage>
        <taxon>Archaea</taxon>
        <taxon>Thermoproteota</taxon>
        <taxon>Thermoprotei</taxon>
        <taxon>Acidilobales</taxon>
        <taxon>Acidilobaceae</taxon>
        <taxon>Acidilobus</taxon>
    </lineage>
</organism>
<dbReference type="OrthoDB" id="43754at2157"/>
<evidence type="ECO:0000259" key="1">
    <source>
        <dbReference type="PROSITE" id="PS51186"/>
    </source>
</evidence>
<dbReference type="InParanoid" id="D9PZI7"/>
<dbReference type="GeneID" id="9498278"/>
<protein>
    <recommendedName>
        <fullName evidence="1">N-acetyltransferase domain-containing protein</fullName>
    </recommendedName>
</protein>
<name>D9PZI7_ACIS3</name>
<dbReference type="EMBL" id="CP001742">
    <property type="protein sequence ID" value="ADL18475.1"/>
    <property type="molecule type" value="Genomic_DNA"/>
</dbReference>